<dbReference type="PROSITE" id="PS01124">
    <property type="entry name" value="HTH_ARAC_FAMILY_2"/>
    <property type="match status" value="1"/>
</dbReference>
<dbReference type="InterPro" id="IPR003313">
    <property type="entry name" value="AraC-bd"/>
</dbReference>
<dbReference type="Gene3D" id="1.10.10.60">
    <property type="entry name" value="Homeodomain-like"/>
    <property type="match status" value="2"/>
</dbReference>
<evidence type="ECO:0000256" key="3">
    <source>
        <dbReference type="ARBA" id="ARBA00023163"/>
    </source>
</evidence>
<keyword evidence="3" id="KW-0804">Transcription</keyword>
<dbReference type="RefSeq" id="WP_242331798.1">
    <property type="nucleotide sequence ID" value="NZ_CP071872.1"/>
</dbReference>
<evidence type="ECO:0000259" key="4">
    <source>
        <dbReference type="PROSITE" id="PS01124"/>
    </source>
</evidence>
<dbReference type="Pfam" id="PF02311">
    <property type="entry name" value="AraC_binding"/>
    <property type="match status" value="1"/>
</dbReference>
<sequence length="302" mass="33811">MKPRFEQPGVPSDTTWTSFVRREQAYDFGWHFHREYELTLITRGCGMRYVGTTIEPYRPGDLVLLGPDLPHTFTSVARPGGVSEAVVAQFREDFLGPGFFALPQFRDVAALLASATRGWLFARLPEALRQSLAALPSLDPAMRTTALLAALHQLAGSGAGRPITGPGYTPAPDTGVRDRVDRVCRYLQEVHTRPVGLAEVAELVHMSPTSFSRFFRRAMGRTLTDHVNQLRVQTACRLLETTELPVTEVAARSGYQNLSNFNRRFLELTRTRPRDYRTAHWPDGIARGARSSESDVRVSRRS</sequence>
<dbReference type="Proteomes" id="UP000828924">
    <property type="component" value="Chromosome"/>
</dbReference>
<dbReference type="SUPFAM" id="SSF51182">
    <property type="entry name" value="RmlC-like cupins"/>
    <property type="match status" value="1"/>
</dbReference>
<dbReference type="Pfam" id="PF12833">
    <property type="entry name" value="HTH_18"/>
    <property type="match status" value="1"/>
</dbReference>
<dbReference type="EMBL" id="CP071872">
    <property type="protein sequence ID" value="UNM13077.1"/>
    <property type="molecule type" value="Genomic_DNA"/>
</dbReference>
<evidence type="ECO:0000256" key="2">
    <source>
        <dbReference type="ARBA" id="ARBA00023125"/>
    </source>
</evidence>
<dbReference type="Gene3D" id="2.60.120.10">
    <property type="entry name" value="Jelly Rolls"/>
    <property type="match status" value="1"/>
</dbReference>
<reference evidence="5 6" key="1">
    <citation type="submission" date="2021-03" db="EMBL/GenBank/DDBJ databases">
        <title>Complete genome of Streptomyces formicae strain 1H-GS9 (DSM 100524).</title>
        <authorList>
            <person name="Atanasov K.E."/>
            <person name="Altabella T."/>
            <person name="Ferrer A."/>
        </authorList>
    </citation>
    <scope>NUCLEOTIDE SEQUENCE [LARGE SCALE GENOMIC DNA]</scope>
    <source>
        <strain evidence="5 6">1H-GS9</strain>
    </source>
</reference>
<name>A0ABY3WQL1_9ACTN</name>
<dbReference type="SMART" id="SM00342">
    <property type="entry name" value="HTH_ARAC"/>
    <property type="match status" value="1"/>
</dbReference>
<evidence type="ECO:0000313" key="5">
    <source>
        <dbReference type="EMBL" id="UNM13077.1"/>
    </source>
</evidence>
<dbReference type="PANTHER" id="PTHR43280:SF27">
    <property type="entry name" value="TRANSCRIPTIONAL REGULATOR MTLR"/>
    <property type="match status" value="1"/>
</dbReference>
<protein>
    <submittedName>
        <fullName evidence="5">AraC family transcriptional regulator</fullName>
    </submittedName>
</protein>
<feature type="domain" description="HTH araC/xylS-type" evidence="4">
    <location>
        <begin position="181"/>
        <end position="279"/>
    </location>
</feature>
<gene>
    <name evidence="5" type="ORF">J4032_17625</name>
</gene>
<keyword evidence="1" id="KW-0805">Transcription regulation</keyword>
<evidence type="ECO:0000256" key="1">
    <source>
        <dbReference type="ARBA" id="ARBA00023015"/>
    </source>
</evidence>
<keyword evidence="6" id="KW-1185">Reference proteome</keyword>
<dbReference type="CDD" id="cd06976">
    <property type="entry name" value="cupin_MtlR-like_N"/>
    <property type="match status" value="1"/>
</dbReference>
<dbReference type="InterPro" id="IPR018060">
    <property type="entry name" value="HTH_AraC"/>
</dbReference>
<proteinExistence type="predicted"/>
<dbReference type="InterPro" id="IPR011051">
    <property type="entry name" value="RmlC_Cupin_sf"/>
</dbReference>
<keyword evidence="2" id="KW-0238">DNA-binding</keyword>
<dbReference type="PANTHER" id="PTHR43280">
    <property type="entry name" value="ARAC-FAMILY TRANSCRIPTIONAL REGULATOR"/>
    <property type="match status" value="1"/>
</dbReference>
<evidence type="ECO:0000313" key="6">
    <source>
        <dbReference type="Proteomes" id="UP000828924"/>
    </source>
</evidence>
<accession>A0ABY3WQL1</accession>
<dbReference type="InterPro" id="IPR009057">
    <property type="entry name" value="Homeodomain-like_sf"/>
</dbReference>
<dbReference type="InterPro" id="IPR014710">
    <property type="entry name" value="RmlC-like_jellyroll"/>
</dbReference>
<organism evidence="5 6">
    <name type="scientific">Streptomyces formicae</name>
    <dbReference type="NCBI Taxonomy" id="1616117"/>
    <lineage>
        <taxon>Bacteria</taxon>
        <taxon>Bacillati</taxon>
        <taxon>Actinomycetota</taxon>
        <taxon>Actinomycetes</taxon>
        <taxon>Kitasatosporales</taxon>
        <taxon>Streptomycetaceae</taxon>
        <taxon>Streptomyces</taxon>
    </lineage>
</organism>
<dbReference type="SUPFAM" id="SSF46689">
    <property type="entry name" value="Homeodomain-like"/>
    <property type="match status" value="2"/>
</dbReference>